<feature type="region of interest" description="Disordered" evidence="2">
    <location>
        <begin position="66"/>
        <end position="109"/>
    </location>
</feature>
<comment type="similarity">
    <text evidence="1">Belongs to the VPS13 family.</text>
</comment>
<gene>
    <name evidence="4" type="ORF">pdam_00007609</name>
</gene>
<dbReference type="AlphaFoldDB" id="A0A3M6TDK2"/>
<dbReference type="EMBL" id="RCHS01003816">
    <property type="protein sequence ID" value="RMX39450.1"/>
    <property type="molecule type" value="Genomic_DNA"/>
</dbReference>
<name>A0A3M6TDK2_POCDA</name>
<evidence type="ECO:0000256" key="2">
    <source>
        <dbReference type="SAM" id="MobiDB-lite"/>
    </source>
</evidence>
<dbReference type="Pfam" id="PF25033">
    <property type="entry name" value="VPS13_M"/>
    <property type="match status" value="1"/>
</dbReference>
<dbReference type="PANTHER" id="PTHR16166">
    <property type="entry name" value="VACUOLAR PROTEIN SORTING-ASSOCIATED PROTEIN VPS13"/>
    <property type="match status" value="1"/>
</dbReference>
<accession>A0A3M6TDK2</accession>
<dbReference type="STRING" id="46731.A0A3M6TDK2"/>
<proteinExistence type="inferred from homology"/>
<sequence>MKISQSPTQHHSKLVLQHSGFDWQRPRNLKAHNCTKTEHVTCKYLAHRDTKETSFEPHELSDSLVQGPVDEETPAPLPVSADSIKTKGRYVNKTSEPVTPKGKKKKDSKDEIQIEVTAKLGGIDVTVTSVEGDLIHVIVGDLSAGCVVRESRTDVTASMKTLSVMDSTPGAVYPKIVSIVNEEVFSLQVIAHNNATAGIKLRDMEAVDLKFEMAIGCIRVIFLNKFVMKLLDFLNKFQRAKDAMENARKTVAESASATIQSLQIQSSRISLKVSIQAPLVIIPVSSTSRDAIVANLGHLSVSNTFNLAHNGKDPEGSDAVVIDSMVVELSSIKLLRAVMTDGETIGPTQLVLEPANVTVHVARNLSPWYHDVPDIDVKGKLHAVKLRAGEDEIRTVLGILLKNLGEGITSRTDVTQLGVLGGESNLEGAKSEEKEAIAKQVKVSLKFEIEEVVVDFSTVGSGGKLTPCLALHVKGLGTDVVMHPWDLSASASLSSLTIMEKIHGTGGGPLYLVQTPVGAELLSVKFVMVESDHPEYSSTFKSTKQSVALEFSSLQVKLHQEALLNIIDVSTKMLPPSEETPALLLVSADSIKTKGRYVNKTSKLVTPKGKKKKDSKDGIQIEVTAKLGGIGVTVTSVEGDLIHVIVGVLQKAKGCLRLIRPNNHNLLMHK</sequence>
<dbReference type="Proteomes" id="UP000275408">
    <property type="component" value="Unassembled WGS sequence"/>
</dbReference>
<reference evidence="4 5" key="1">
    <citation type="journal article" date="2018" name="Sci. Rep.">
        <title>Comparative analysis of the Pocillopora damicornis genome highlights role of immune system in coral evolution.</title>
        <authorList>
            <person name="Cunning R."/>
            <person name="Bay R.A."/>
            <person name="Gillette P."/>
            <person name="Baker A.C."/>
            <person name="Traylor-Knowles N."/>
        </authorList>
    </citation>
    <scope>NUCLEOTIDE SEQUENCE [LARGE SCALE GENOMIC DNA]</scope>
    <source>
        <strain evidence="4">RSMAS</strain>
        <tissue evidence="4">Whole animal</tissue>
    </source>
</reference>
<organism evidence="4 5">
    <name type="scientific">Pocillopora damicornis</name>
    <name type="common">Cauliflower coral</name>
    <name type="synonym">Millepora damicornis</name>
    <dbReference type="NCBI Taxonomy" id="46731"/>
    <lineage>
        <taxon>Eukaryota</taxon>
        <taxon>Metazoa</taxon>
        <taxon>Cnidaria</taxon>
        <taxon>Anthozoa</taxon>
        <taxon>Hexacorallia</taxon>
        <taxon>Scleractinia</taxon>
        <taxon>Astrocoeniina</taxon>
        <taxon>Pocilloporidae</taxon>
        <taxon>Pocillopora</taxon>
    </lineage>
</organism>
<dbReference type="OrthoDB" id="428159at2759"/>
<dbReference type="InterPro" id="IPR056747">
    <property type="entry name" value="VPS13-like_M"/>
</dbReference>
<evidence type="ECO:0000259" key="3">
    <source>
        <dbReference type="Pfam" id="PF25033"/>
    </source>
</evidence>
<evidence type="ECO:0000313" key="5">
    <source>
        <dbReference type="Proteomes" id="UP000275408"/>
    </source>
</evidence>
<keyword evidence="5" id="KW-1185">Reference proteome</keyword>
<feature type="domain" description="VPS13-like middle region" evidence="3">
    <location>
        <begin position="132"/>
        <end position="412"/>
    </location>
</feature>
<dbReference type="InterPro" id="IPR026847">
    <property type="entry name" value="VPS13"/>
</dbReference>
<comment type="caution">
    <text evidence="4">The sequence shown here is derived from an EMBL/GenBank/DDBJ whole genome shotgun (WGS) entry which is preliminary data.</text>
</comment>
<dbReference type="GO" id="GO:0045053">
    <property type="term" value="P:protein retention in Golgi apparatus"/>
    <property type="evidence" value="ECO:0007669"/>
    <property type="project" value="TreeGrafter"/>
</dbReference>
<dbReference type="GO" id="GO:0006623">
    <property type="term" value="P:protein targeting to vacuole"/>
    <property type="evidence" value="ECO:0007669"/>
    <property type="project" value="TreeGrafter"/>
</dbReference>
<evidence type="ECO:0000256" key="1">
    <source>
        <dbReference type="ARBA" id="ARBA00006545"/>
    </source>
</evidence>
<protein>
    <recommendedName>
        <fullName evidence="3">VPS13-like middle region domain-containing protein</fullName>
    </recommendedName>
</protein>
<dbReference type="PANTHER" id="PTHR16166:SF93">
    <property type="entry name" value="INTERMEMBRANE LIPID TRANSFER PROTEIN VPS13"/>
    <property type="match status" value="1"/>
</dbReference>
<evidence type="ECO:0000313" key="4">
    <source>
        <dbReference type="EMBL" id="RMX39450.1"/>
    </source>
</evidence>